<evidence type="ECO:0000313" key="4">
    <source>
        <dbReference type="Proteomes" id="UP000225706"/>
    </source>
</evidence>
<protein>
    <submittedName>
        <fullName evidence="3">Transcription factor 15</fullName>
    </submittedName>
</protein>
<dbReference type="Proteomes" id="UP000225706">
    <property type="component" value="Unassembled WGS sequence"/>
</dbReference>
<dbReference type="STRING" id="50429.A0A2B4SV72"/>
<evidence type="ECO:0000313" key="3">
    <source>
        <dbReference type="EMBL" id="PFX33236.1"/>
    </source>
</evidence>
<dbReference type="InterPro" id="IPR050283">
    <property type="entry name" value="E-box_TF_Regulators"/>
</dbReference>
<evidence type="ECO:0000256" key="1">
    <source>
        <dbReference type="SAM" id="MobiDB-lite"/>
    </source>
</evidence>
<gene>
    <name evidence="3" type="primary">TCF15</name>
    <name evidence="3" type="ORF">AWC38_SpisGene1915</name>
</gene>
<name>A0A2B4SV72_STYPI</name>
<evidence type="ECO:0000259" key="2">
    <source>
        <dbReference type="PROSITE" id="PS50888"/>
    </source>
</evidence>
<dbReference type="PANTHER" id="PTHR23349">
    <property type="entry name" value="BASIC HELIX-LOOP-HELIX TRANSCRIPTION FACTOR, TWIST"/>
    <property type="match status" value="1"/>
</dbReference>
<keyword evidence="4" id="KW-1185">Reference proteome</keyword>
<dbReference type="AlphaFoldDB" id="A0A2B4SV72"/>
<dbReference type="Pfam" id="PF00010">
    <property type="entry name" value="HLH"/>
    <property type="match status" value="2"/>
</dbReference>
<dbReference type="EMBL" id="LSMT01000014">
    <property type="protein sequence ID" value="PFX33236.1"/>
    <property type="molecule type" value="Genomic_DNA"/>
</dbReference>
<dbReference type="OrthoDB" id="5982955at2759"/>
<dbReference type="InterPro" id="IPR011598">
    <property type="entry name" value="bHLH_dom"/>
</dbReference>
<dbReference type="GO" id="GO:0046983">
    <property type="term" value="F:protein dimerization activity"/>
    <property type="evidence" value="ECO:0007669"/>
    <property type="project" value="InterPro"/>
</dbReference>
<accession>A0A2B4SV72</accession>
<dbReference type="PANTHER" id="PTHR23349:SF110">
    <property type="entry name" value="BHLH DOMAIN-CONTAINING PROTEIN"/>
    <property type="match status" value="1"/>
</dbReference>
<dbReference type="GO" id="GO:0000977">
    <property type="term" value="F:RNA polymerase II transcription regulatory region sequence-specific DNA binding"/>
    <property type="evidence" value="ECO:0007669"/>
    <property type="project" value="TreeGrafter"/>
</dbReference>
<feature type="compositionally biased region" description="Basic residues" evidence="1">
    <location>
        <begin position="168"/>
        <end position="177"/>
    </location>
</feature>
<feature type="region of interest" description="Disordered" evidence="1">
    <location>
        <begin position="153"/>
        <end position="194"/>
    </location>
</feature>
<feature type="domain" description="BHLH" evidence="2">
    <location>
        <begin position="184"/>
        <end position="236"/>
    </location>
</feature>
<dbReference type="Gene3D" id="4.10.280.10">
    <property type="entry name" value="Helix-loop-helix DNA-binding domain"/>
    <property type="match status" value="2"/>
</dbReference>
<dbReference type="InterPro" id="IPR036638">
    <property type="entry name" value="HLH_DNA-bd_sf"/>
</dbReference>
<dbReference type="SUPFAM" id="SSF47459">
    <property type="entry name" value="HLH, helix-loop-helix DNA-binding domain"/>
    <property type="match status" value="2"/>
</dbReference>
<dbReference type="SMART" id="SM00353">
    <property type="entry name" value="HLH"/>
    <property type="match status" value="2"/>
</dbReference>
<dbReference type="GO" id="GO:0032502">
    <property type="term" value="P:developmental process"/>
    <property type="evidence" value="ECO:0007669"/>
    <property type="project" value="TreeGrafter"/>
</dbReference>
<dbReference type="CDD" id="cd11390">
    <property type="entry name" value="bHLH_TS"/>
    <property type="match status" value="1"/>
</dbReference>
<proteinExistence type="predicted"/>
<feature type="region of interest" description="Disordered" evidence="1">
    <location>
        <begin position="1"/>
        <end position="42"/>
    </location>
</feature>
<organism evidence="3 4">
    <name type="scientific">Stylophora pistillata</name>
    <name type="common">Smooth cauliflower coral</name>
    <dbReference type="NCBI Taxonomy" id="50429"/>
    <lineage>
        <taxon>Eukaryota</taxon>
        <taxon>Metazoa</taxon>
        <taxon>Cnidaria</taxon>
        <taxon>Anthozoa</taxon>
        <taxon>Hexacorallia</taxon>
        <taxon>Scleractinia</taxon>
        <taxon>Astrocoeniina</taxon>
        <taxon>Pocilloporidae</taxon>
        <taxon>Stylophora</taxon>
    </lineage>
</organism>
<dbReference type="GO" id="GO:0000981">
    <property type="term" value="F:DNA-binding transcription factor activity, RNA polymerase II-specific"/>
    <property type="evidence" value="ECO:0007669"/>
    <property type="project" value="TreeGrafter"/>
</dbReference>
<comment type="caution">
    <text evidence="3">The sequence shown here is derived from an EMBL/GenBank/DDBJ whole genome shotgun (WGS) entry which is preliminary data.</text>
</comment>
<reference evidence="4" key="1">
    <citation type="journal article" date="2017" name="bioRxiv">
        <title>Comparative analysis of the genomes of Stylophora pistillata and Acropora digitifera provides evidence for extensive differences between species of corals.</title>
        <authorList>
            <person name="Voolstra C.R."/>
            <person name="Li Y."/>
            <person name="Liew Y.J."/>
            <person name="Baumgarten S."/>
            <person name="Zoccola D."/>
            <person name="Flot J.-F."/>
            <person name="Tambutte S."/>
            <person name="Allemand D."/>
            <person name="Aranda M."/>
        </authorList>
    </citation>
    <scope>NUCLEOTIDE SEQUENCE [LARGE SCALE GENOMIC DNA]</scope>
</reference>
<sequence length="274" mass="31033">MPPSTVERCTDKEDSLQNCKRKKRRAPRLTGVSKQRRKANARERDRVNILNNYIQILRTLIPQTQNNYRVTKFDVIVGATSYISQLSSILKEQGVLVGKRIVDTKDPETGLSSLEKMETAEILKQFTQIPKGLKMVNTLADVGVIHSSVCSNYKSNSPPSVPSSPTQAKKKHKRRGPRLTGVSKQRKSANARERTRVQVINSAFETLRDLIPLLPTEKRPSKIETVRLAALYIHHLTELLKNNRKCESTLTKPQGKTDSFRVIVKEENVSDSDY</sequence>
<dbReference type="PROSITE" id="PS50888">
    <property type="entry name" value="BHLH"/>
    <property type="match status" value="2"/>
</dbReference>
<feature type="domain" description="BHLH" evidence="2">
    <location>
        <begin position="34"/>
        <end position="86"/>
    </location>
</feature>